<dbReference type="AlphaFoldDB" id="A0A673CCY8"/>
<feature type="coiled-coil region" evidence="6">
    <location>
        <begin position="153"/>
        <end position="180"/>
    </location>
</feature>
<dbReference type="InterPro" id="IPR017907">
    <property type="entry name" value="Znf_RING_CS"/>
</dbReference>
<dbReference type="PANTHER" id="PTHR24103">
    <property type="entry name" value="E3 UBIQUITIN-PROTEIN LIGASE TRIM"/>
    <property type="match status" value="1"/>
</dbReference>
<keyword evidence="2" id="KW-0479">Metal-binding</keyword>
<keyword evidence="9" id="KW-1185">Reference proteome</keyword>
<dbReference type="InterPro" id="IPR001841">
    <property type="entry name" value="Znf_RING"/>
</dbReference>
<keyword evidence="4" id="KW-0862">Zinc</keyword>
<dbReference type="SMART" id="SM00184">
    <property type="entry name" value="RING"/>
    <property type="match status" value="1"/>
</dbReference>
<dbReference type="InterPro" id="IPR013083">
    <property type="entry name" value="Znf_RING/FYVE/PHD"/>
</dbReference>
<sequence>RLRPCGPEDLTCPTCMGIFKDPVLLSCGHSFCKSCLHRWWTVKRTRECPVCRTQSQSRNPPPNLALKNLCESFVLERDQKASEAEEGLQELKDKLKTLKDRLKVLKEARQEYDRVTEHIKNQVRSTEKQIKTQFKKLHRFLEEEEESRIRALRDEEERKTQGVKDKMEALSREVAAVKKKKKKNLCRV</sequence>
<protein>
    <recommendedName>
        <fullName evidence="7">RING-type domain-containing protein</fullName>
    </recommendedName>
</protein>
<keyword evidence="6" id="KW-0175">Coiled coil</keyword>
<evidence type="ECO:0000259" key="7">
    <source>
        <dbReference type="PROSITE" id="PS50089"/>
    </source>
</evidence>
<proteinExistence type="inferred from homology"/>
<accession>A0A673CCY8</accession>
<evidence type="ECO:0000256" key="4">
    <source>
        <dbReference type="ARBA" id="ARBA00022833"/>
    </source>
</evidence>
<feature type="domain" description="RING-type" evidence="7">
    <location>
        <begin position="12"/>
        <end position="52"/>
    </location>
</feature>
<name>A0A673CCY8_9TELE</name>
<evidence type="ECO:0000256" key="3">
    <source>
        <dbReference type="ARBA" id="ARBA00022771"/>
    </source>
</evidence>
<dbReference type="GO" id="GO:0008270">
    <property type="term" value="F:zinc ion binding"/>
    <property type="evidence" value="ECO:0007669"/>
    <property type="project" value="UniProtKB-KW"/>
</dbReference>
<dbReference type="Pfam" id="PF00097">
    <property type="entry name" value="zf-C3HC4"/>
    <property type="match status" value="1"/>
</dbReference>
<dbReference type="InParanoid" id="A0A673CCY8"/>
<reference evidence="8" key="3">
    <citation type="submission" date="2025-09" db="UniProtKB">
        <authorList>
            <consortium name="Ensembl"/>
        </authorList>
    </citation>
    <scope>IDENTIFICATION</scope>
</reference>
<evidence type="ECO:0000313" key="8">
    <source>
        <dbReference type="Ensembl" id="ENSSORP00005051174.1"/>
    </source>
</evidence>
<reference evidence="8" key="2">
    <citation type="submission" date="2025-08" db="UniProtKB">
        <authorList>
            <consortium name="Ensembl"/>
        </authorList>
    </citation>
    <scope>IDENTIFICATION</scope>
</reference>
<dbReference type="SUPFAM" id="SSF57850">
    <property type="entry name" value="RING/U-box"/>
    <property type="match status" value="1"/>
</dbReference>
<keyword evidence="3 5" id="KW-0863">Zinc-finger</keyword>
<dbReference type="InterPro" id="IPR050143">
    <property type="entry name" value="TRIM/RBCC"/>
</dbReference>
<comment type="similarity">
    <text evidence="1">Belongs to the TRIM/RBCC family.</text>
</comment>
<reference evidence="8" key="1">
    <citation type="submission" date="2019-06" db="EMBL/GenBank/DDBJ databases">
        <authorList>
            <consortium name="Wellcome Sanger Institute Data Sharing"/>
        </authorList>
    </citation>
    <scope>NUCLEOTIDE SEQUENCE [LARGE SCALE GENOMIC DNA]</scope>
</reference>
<dbReference type="PROSITE" id="PS00518">
    <property type="entry name" value="ZF_RING_1"/>
    <property type="match status" value="1"/>
</dbReference>
<feature type="coiled-coil region" evidence="6">
    <location>
        <begin position="81"/>
        <end position="125"/>
    </location>
</feature>
<evidence type="ECO:0000256" key="6">
    <source>
        <dbReference type="SAM" id="Coils"/>
    </source>
</evidence>
<dbReference type="Proteomes" id="UP000472271">
    <property type="component" value="Chromosome 19"/>
</dbReference>
<evidence type="ECO:0000256" key="5">
    <source>
        <dbReference type="PROSITE-ProRule" id="PRU00175"/>
    </source>
</evidence>
<dbReference type="Gene3D" id="3.30.40.10">
    <property type="entry name" value="Zinc/RING finger domain, C3HC4 (zinc finger)"/>
    <property type="match status" value="1"/>
</dbReference>
<organism evidence="8 9">
    <name type="scientific">Sphaeramia orbicularis</name>
    <name type="common">orbiculate cardinalfish</name>
    <dbReference type="NCBI Taxonomy" id="375764"/>
    <lineage>
        <taxon>Eukaryota</taxon>
        <taxon>Metazoa</taxon>
        <taxon>Chordata</taxon>
        <taxon>Craniata</taxon>
        <taxon>Vertebrata</taxon>
        <taxon>Euteleostomi</taxon>
        <taxon>Actinopterygii</taxon>
        <taxon>Neopterygii</taxon>
        <taxon>Teleostei</taxon>
        <taxon>Neoteleostei</taxon>
        <taxon>Acanthomorphata</taxon>
        <taxon>Gobiaria</taxon>
        <taxon>Kurtiformes</taxon>
        <taxon>Apogonoidei</taxon>
        <taxon>Apogonidae</taxon>
        <taxon>Apogoninae</taxon>
        <taxon>Sphaeramia</taxon>
    </lineage>
</organism>
<evidence type="ECO:0000256" key="2">
    <source>
        <dbReference type="ARBA" id="ARBA00022723"/>
    </source>
</evidence>
<dbReference type="PROSITE" id="PS50089">
    <property type="entry name" value="ZF_RING_2"/>
    <property type="match status" value="1"/>
</dbReference>
<evidence type="ECO:0000256" key="1">
    <source>
        <dbReference type="ARBA" id="ARBA00008518"/>
    </source>
</evidence>
<evidence type="ECO:0000313" key="9">
    <source>
        <dbReference type="Proteomes" id="UP000472271"/>
    </source>
</evidence>
<dbReference type="Ensembl" id="ENSSORT00005052398.1">
    <property type="protein sequence ID" value="ENSSORP00005051174.1"/>
    <property type="gene ID" value="ENSSORG00005023128.1"/>
</dbReference>
<dbReference type="InterPro" id="IPR018957">
    <property type="entry name" value="Znf_C3HC4_RING-type"/>
</dbReference>